<feature type="transmembrane region" description="Helical" evidence="1">
    <location>
        <begin position="246"/>
        <end position="265"/>
    </location>
</feature>
<dbReference type="Pfam" id="PF01944">
    <property type="entry name" value="SpoIIM"/>
    <property type="match status" value="1"/>
</dbReference>
<dbReference type="KEGG" id="yrh:AABB31_05565"/>
<name>A0AAN0MC55_9RHOB</name>
<dbReference type="Proteomes" id="UP001470809">
    <property type="component" value="Chromosome"/>
</dbReference>
<protein>
    <submittedName>
        <fullName evidence="2">Stage II sporulation protein M</fullName>
    </submittedName>
</protein>
<proteinExistence type="predicted"/>
<keyword evidence="3" id="KW-1185">Reference proteome</keyword>
<dbReference type="PANTHER" id="PTHR35337:SF1">
    <property type="entry name" value="SLR1478 PROTEIN"/>
    <property type="match status" value="1"/>
</dbReference>
<feature type="transmembrane region" description="Helical" evidence="1">
    <location>
        <begin position="115"/>
        <end position="135"/>
    </location>
</feature>
<keyword evidence="1" id="KW-0812">Transmembrane</keyword>
<dbReference type="PANTHER" id="PTHR35337">
    <property type="entry name" value="SLR1478 PROTEIN"/>
    <property type="match status" value="1"/>
</dbReference>
<evidence type="ECO:0000313" key="2">
    <source>
        <dbReference type="EMBL" id="WZU68383.2"/>
    </source>
</evidence>
<dbReference type="RefSeq" id="WP_373634854.1">
    <property type="nucleotide sequence ID" value="NZ_CP151767.2"/>
</dbReference>
<feature type="transmembrane region" description="Helical" evidence="1">
    <location>
        <begin position="192"/>
        <end position="213"/>
    </location>
</feature>
<evidence type="ECO:0000313" key="3">
    <source>
        <dbReference type="Proteomes" id="UP001470809"/>
    </source>
</evidence>
<sequence length="337" mass="36504">MTDTTISSDLRSVRFRREREPGWTRLEELVAKAEAGGMAKLNFDEARDLTSTYRQTVNSLSVAREISMDQALLNYLDNLAARAYLVIYAPQASIRSLLARLFVSGIPQAFRRSGPVLLIGFALMFIGALIGYALVMQDSSWYYTFVPGELAGGRGPSSSREMLEGSLYGDVPGSQNTLASFATYLFSHNTQVAILVFALGVFWALPTALLTFYNGTVIGAFFAVFTQAGLGFDVFAWLSIHGVTEISAICVAAAGGAQLGLAILLPGDLSRADALRLRGRDATKLLILAAVMLVAAAILEGFFRQIVQSPGLRLTIGWGMGALWLLWLLGSGREDRK</sequence>
<keyword evidence="1" id="KW-1133">Transmembrane helix</keyword>
<feature type="transmembrane region" description="Helical" evidence="1">
    <location>
        <begin position="312"/>
        <end position="330"/>
    </location>
</feature>
<accession>A0AAN0MC55</accession>
<dbReference type="InterPro" id="IPR002798">
    <property type="entry name" value="SpoIIM-like"/>
</dbReference>
<reference evidence="2" key="1">
    <citation type="submission" date="2024-08" db="EMBL/GenBank/DDBJ databases">
        <title>Phylogenomic analyses of a clade within the roseobacter group suggest taxonomic reassignments of species of the genera Aestuariivita, Citreicella, Loktanella, Nautella, Pelagibaca, Ruegeria, Thalassobius, Thiobacimonas and Tropicibacter, and the proposal o.</title>
        <authorList>
            <person name="Jeon C.O."/>
        </authorList>
    </citation>
    <scope>NUCLEOTIDE SEQUENCE</scope>
    <source>
        <strain evidence="2">SS1-5</strain>
    </source>
</reference>
<feature type="transmembrane region" description="Helical" evidence="1">
    <location>
        <begin position="220"/>
        <end position="240"/>
    </location>
</feature>
<organism evidence="2 3">
    <name type="scientific">Yoonia rhodophyticola</name>
    <dbReference type="NCBI Taxonomy" id="3137370"/>
    <lineage>
        <taxon>Bacteria</taxon>
        <taxon>Pseudomonadati</taxon>
        <taxon>Pseudomonadota</taxon>
        <taxon>Alphaproteobacteria</taxon>
        <taxon>Rhodobacterales</taxon>
        <taxon>Paracoccaceae</taxon>
        <taxon>Yoonia</taxon>
    </lineage>
</organism>
<dbReference type="AlphaFoldDB" id="A0AAN0MC55"/>
<gene>
    <name evidence="2" type="ORF">AABB31_05565</name>
</gene>
<dbReference type="EMBL" id="CP151767">
    <property type="protein sequence ID" value="WZU68383.2"/>
    <property type="molecule type" value="Genomic_DNA"/>
</dbReference>
<feature type="transmembrane region" description="Helical" evidence="1">
    <location>
        <begin position="285"/>
        <end position="306"/>
    </location>
</feature>
<keyword evidence="1" id="KW-0472">Membrane</keyword>
<evidence type="ECO:0000256" key="1">
    <source>
        <dbReference type="SAM" id="Phobius"/>
    </source>
</evidence>